<dbReference type="SUPFAM" id="SSF53448">
    <property type="entry name" value="Nucleotide-diphospho-sugar transferases"/>
    <property type="match status" value="1"/>
</dbReference>
<evidence type="ECO:0000259" key="4">
    <source>
        <dbReference type="Pfam" id="PF00535"/>
    </source>
</evidence>
<evidence type="ECO:0000313" key="5">
    <source>
        <dbReference type="EMBL" id="MBL0406306.1"/>
    </source>
</evidence>
<comment type="caution">
    <text evidence="5">The sequence shown here is derived from an EMBL/GenBank/DDBJ whole genome shotgun (WGS) entry which is preliminary data.</text>
</comment>
<dbReference type="EMBL" id="JAEQMY010000038">
    <property type="protein sequence ID" value="MBL0406306.1"/>
    <property type="molecule type" value="Genomic_DNA"/>
</dbReference>
<keyword evidence="3" id="KW-0808">Transferase</keyword>
<protein>
    <submittedName>
        <fullName evidence="5">Glycosyltransferase</fullName>
    </submittedName>
</protein>
<dbReference type="Proteomes" id="UP000605848">
    <property type="component" value="Unassembled WGS sequence"/>
</dbReference>
<sequence>MMISEVDEVFVLWGIVFAVFTIKTDQEPDSLSLLEVTQGEITLAASSDTWRLVADDEDAGAADPIALINQDRIKPAEATRRAYTYVAALADPEMPNPFSADRPFLVSLHDERGGVQEFTRAATRFTPQQLATTPLGHAVADLIQEVGPTEIASALGASLRVRAPEKFGPFHLDRVVAGGAGLVVDGWIANLGHREVHIVPADLSALTSYASLALRSRQDVHEHLQSTGAAKSASSAHGFVAVLPAASAPRDLDFYFLESDPAGDQATFYGPVRAGVRRDDNEALQVVRQAYGDLLALPTPVIDAVYRPLLAVPKNEALAKTFRFGPPTPEDEPVTSIVIPFYGDAFFLNCVYHLQRVLGPGFELVLVVDDPRIWPEIFAALSNRSTSITVPTVLLQNAENYGYGRANNLGFMAASGDVVFLMNSDILVMDSAPLEEAAEAIRARRAADEPELVVGFSLLYEDNTIQHIGMAFPTSSAVNNLHLADHPMKGLPFSLYRGESIRSAPAVTAALMGLSSDLYRALGGFDSVYERGDFEDADLCLRAEQLGAEVQVYVRSGLYHLERQSIPKMGDGDLRQMVTYMNCAEFNRRWQTRLSPQRAARPARRIQVRKRASAGA</sequence>
<proteinExistence type="inferred from homology"/>
<comment type="similarity">
    <text evidence="1">Belongs to the glycosyltransferase 2 family.</text>
</comment>
<evidence type="ECO:0000256" key="3">
    <source>
        <dbReference type="ARBA" id="ARBA00022679"/>
    </source>
</evidence>
<organism evidence="5 6">
    <name type="scientific">Microvirga aerilata</name>
    <dbReference type="NCBI Taxonomy" id="670292"/>
    <lineage>
        <taxon>Bacteria</taxon>
        <taxon>Pseudomonadati</taxon>
        <taxon>Pseudomonadota</taxon>
        <taxon>Alphaproteobacteria</taxon>
        <taxon>Hyphomicrobiales</taxon>
        <taxon>Methylobacteriaceae</taxon>
        <taxon>Microvirga</taxon>
    </lineage>
</organism>
<evidence type="ECO:0000256" key="2">
    <source>
        <dbReference type="ARBA" id="ARBA00022676"/>
    </source>
</evidence>
<dbReference type="InterPro" id="IPR029044">
    <property type="entry name" value="Nucleotide-diphossugar_trans"/>
</dbReference>
<evidence type="ECO:0000313" key="6">
    <source>
        <dbReference type="Proteomes" id="UP000605848"/>
    </source>
</evidence>
<gene>
    <name evidence="5" type="ORF">JKG68_20310</name>
</gene>
<accession>A0A937D0V8</accession>
<name>A0A937D0V8_9HYPH</name>
<evidence type="ECO:0000256" key="1">
    <source>
        <dbReference type="ARBA" id="ARBA00006739"/>
    </source>
</evidence>
<dbReference type="RefSeq" id="WP_202063164.1">
    <property type="nucleotide sequence ID" value="NZ_JAEQMY010000038.1"/>
</dbReference>
<dbReference type="AlphaFoldDB" id="A0A937D0V8"/>
<dbReference type="GO" id="GO:0016757">
    <property type="term" value="F:glycosyltransferase activity"/>
    <property type="evidence" value="ECO:0007669"/>
    <property type="project" value="UniProtKB-KW"/>
</dbReference>
<dbReference type="PANTHER" id="PTHR43179">
    <property type="entry name" value="RHAMNOSYLTRANSFERASE WBBL"/>
    <property type="match status" value="1"/>
</dbReference>
<dbReference type="Gene3D" id="3.90.550.10">
    <property type="entry name" value="Spore Coat Polysaccharide Biosynthesis Protein SpsA, Chain A"/>
    <property type="match status" value="1"/>
</dbReference>
<feature type="domain" description="Glycosyltransferase 2-like" evidence="4">
    <location>
        <begin position="336"/>
        <end position="444"/>
    </location>
</feature>
<keyword evidence="2" id="KW-0328">Glycosyltransferase</keyword>
<dbReference type="PANTHER" id="PTHR43179:SF12">
    <property type="entry name" value="GALACTOFURANOSYLTRANSFERASE GLFT2"/>
    <property type="match status" value="1"/>
</dbReference>
<dbReference type="Pfam" id="PF00535">
    <property type="entry name" value="Glycos_transf_2"/>
    <property type="match status" value="1"/>
</dbReference>
<keyword evidence="6" id="KW-1185">Reference proteome</keyword>
<reference evidence="5" key="1">
    <citation type="submission" date="2021-01" db="EMBL/GenBank/DDBJ databases">
        <title>Microvirga sp.</title>
        <authorList>
            <person name="Kim M.K."/>
        </authorList>
    </citation>
    <scope>NUCLEOTIDE SEQUENCE</scope>
    <source>
        <strain evidence="5">5420S-16</strain>
    </source>
</reference>
<dbReference type="InterPro" id="IPR001173">
    <property type="entry name" value="Glyco_trans_2-like"/>
</dbReference>